<evidence type="ECO:0000256" key="4">
    <source>
        <dbReference type="ARBA" id="ARBA00022723"/>
    </source>
</evidence>
<protein>
    <submittedName>
        <fullName evidence="11">Ferredoxin--nitrite reductase</fullName>
    </submittedName>
</protein>
<feature type="region of interest" description="Disordered" evidence="8">
    <location>
        <begin position="41"/>
        <end position="60"/>
    </location>
</feature>
<dbReference type="Pfam" id="PF03460">
    <property type="entry name" value="NIR_SIR_ferr"/>
    <property type="match status" value="2"/>
</dbReference>
<dbReference type="Gene3D" id="3.30.413.10">
    <property type="entry name" value="Sulfite Reductase Hemoprotein, domain 1"/>
    <property type="match status" value="2"/>
</dbReference>
<dbReference type="Pfam" id="PF01077">
    <property type="entry name" value="NIR_SIR"/>
    <property type="match status" value="2"/>
</dbReference>
<gene>
    <name evidence="11" type="ORF">FRUB_00058</name>
</gene>
<keyword evidence="12" id="KW-1185">Reference proteome</keyword>
<sequence length="606" mass="66256">MRNDDFTDDQKQYLQGFVSGSELTRVARGLATFASTLGLPESNGSGPVKAGPTESVPIGPDAVHHLAQNRTLAEGKKLCAQEEAKRKRHPLDMWDDLVRHAAEDRFPKGDDVLAFKYQGLFYVAPAQDSYMCRLRMPGGILTAHQFRGIATVADQWGGGFTDVTTRANLQIREIKAANGPAVVTDLQDLGIVTRGSGADNIRNVTGSATAGIDPHELIDTRPLARAMHYHILNHREMYGLPRKFNIAFDGGGAISALEDTNDIGFTAVRVGEGKAVPAGVYFRLQLGGISGHKDFAKDEGVLLTPDQCVPVADAIVRVFNENGDRTDRKKARLKYVLDRWGHEKYVAETEKLLPFKLTRFPLAECEPRPAVVKHGHLGVHQQKQTGLFYLGVLLPVGRLTTDQMRGLADLADKYGSGTIRLTVWQNLLISDVAGENVTAVQQGIEALGLHWDATNVRGALVACTGNAGCKYAAANTKRHAMEIANYLEPRLELDHPLNIHVTGCPNSCAQHYLGDIGLLGTGVEAGDDMVEGYHIFVGGGYGEEQGIGREMFRSVAATDAPAVIERMLRAYLERRESDDDSFNDFVRKHPTNDLKAWFAEQQPSLV</sequence>
<comment type="similarity">
    <text evidence="1">Belongs to the nitrite and sulfite reductase 4Fe-4S domain family.</text>
</comment>
<evidence type="ECO:0000313" key="11">
    <source>
        <dbReference type="EMBL" id="OWK46359.1"/>
    </source>
</evidence>
<dbReference type="InterPro" id="IPR006067">
    <property type="entry name" value="NO2/SO3_Rdtase_4Fe4S_dom"/>
</dbReference>
<dbReference type="GO" id="GO:0016491">
    <property type="term" value="F:oxidoreductase activity"/>
    <property type="evidence" value="ECO:0007669"/>
    <property type="project" value="UniProtKB-KW"/>
</dbReference>
<keyword evidence="4" id="KW-0479">Metal-binding</keyword>
<proteinExistence type="inferred from homology"/>
<dbReference type="PANTHER" id="PTHR32439:SF0">
    <property type="entry name" value="FERREDOXIN--NITRITE REDUCTASE, CHLOROPLASTIC"/>
    <property type="match status" value="1"/>
</dbReference>
<dbReference type="GO" id="GO:0046872">
    <property type="term" value="F:metal ion binding"/>
    <property type="evidence" value="ECO:0007669"/>
    <property type="project" value="UniProtKB-KW"/>
</dbReference>
<dbReference type="InterPro" id="IPR006066">
    <property type="entry name" value="NO2/SO3_Rdtase_FeS/sirohaem_BS"/>
</dbReference>
<keyword evidence="7" id="KW-0411">Iron-sulfur</keyword>
<evidence type="ECO:0000256" key="6">
    <source>
        <dbReference type="ARBA" id="ARBA00023004"/>
    </source>
</evidence>
<feature type="domain" description="Nitrite/Sulfite reductase ferredoxin-like" evidence="10">
    <location>
        <begin position="128"/>
        <end position="188"/>
    </location>
</feature>
<feature type="domain" description="Nitrite/Sulfite reductase ferredoxin-like" evidence="10">
    <location>
        <begin position="380"/>
        <end position="446"/>
    </location>
</feature>
<evidence type="ECO:0000256" key="2">
    <source>
        <dbReference type="ARBA" id="ARBA00022485"/>
    </source>
</evidence>
<dbReference type="EMBL" id="NIDE01000001">
    <property type="protein sequence ID" value="OWK46359.1"/>
    <property type="molecule type" value="Genomic_DNA"/>
</dbReference>
<keyword evidence="2" id="KW-0004">4Fe-4S</keyword>
<dbReference type="GO" id="GO:0020037">
    <property type="term" value="F:heme binding"/>
    <property type="evidence" value="ECO:0007669"/>
    <property type="project" value="InterPro"/>
</dbReference>
<dbReference type="InterPro" id="IPR012798">
    <property type="entry name" value="Cbl_synth_CobG-like"/>
</dbReference>
<evidence type="ECO:0000256" key="8">
    <source>
        <dbReference type="SAM" id="MobiDB-lite"/>
    </source>
</evidence>
<organism evidence="11 12">
    <name type="scientific">Fimbriiglobus ruber</name>
    <dbReference type="NCBI Taxonomy" id="1908690"/>
    <lineage>
        <taxon>Bacteria</taxon>
        <taxon>Pseudomonadati</taxon>
        <taxon>Planctomycetota</taxon>
        <taxon>Planctomycetia</taxon>
        <taxon>Gemmatales</taxon>
        <taxon>Gemmataceae</taxon>
        <taxon>Fimbriiglobus</taxon>
    </lineage>
</organism>
<accession>A0A225EAE5</accession>
<dbReference type="PANTHER" id="PTHR32439">
    <property type="entry name" value="FERREDOXIN--NITRITE REDUCTASE, CHLOROPLASTIC"/>
    <property type="match status" value="1"/>
</dbReference>
<dbReference type="RefSeq" id="WP_088251600.1">
    <property type="nucleotide sequence ID" value="NZ_NIDE01000001.1"/>
</dbReference>
<dbReference type="SUPFAM" id="SSF56014">
    <property type="entry name" value="Nitrite and sulphite reductase 4Fe-4S domain-like"/>
    <property type="match status" value="2"/>
</dbReference>
<dbReference type="Gene3D" id="3.90.480.10">
    <property type="entry name" value="Sulfite Reductase Hemoprotein,Domain 2"/>
    <property type="match status" value="1"/>
</dbReference>
<evidence type="ECO:0000259" key="9">
    <source>
        <dbReference type="Pfam" id="PF01077"/>
    </source>
</evidence>
<dbReference type="Proteomes" id="UP000214646">
    <property type="component" value="Unassembled WGS sequence"/>
</dbReference>
<evidence type="ECO:0000256" key="3">
    <source>
        <dbReference type="ARBA" id="ARBA00022617"/>
    </source>
</evidence>
<dbReference type="InterPro" id="IPR036136">
    <property type="entry name" value="Nit/Sulf_reduc_fer-like_dom_sf"/>
</dbReference>
<dbReference type="NCBIfam" id="NF007126">
    <property type="entry name" value="PRK09567.1"/>
    <property type="match status" value="1"/>
</dbReference>
<dbReference type="AlphaFoldDB" id="A0A225EAE5"/>
<keyword evidence="3" id="KW-0349">Heme</keyword>
<evidence type="ECO:0000313" key="12">
    <source>
        <dbReference type="Proteomes" id="UP000214646"/>
    </source>
</evidence>
<name>A0A225EAE5_9BACT</name>
<feature type="domain" description="Nitrite/sulphite reductase 4Fe-4S" evidence="9">
    <location>
        <begin position="459"/>
        <end position="573"/>
    </location>
</feature>
<dbReference type="PRINTS" id="PR00397">
    <property type="entry name" value="SIROHAEM"/>
</dbReference>
<dbReference type="SUPFAM" id="SSF55124">
    <property type="entry name" value="Nitrite/Sulfite reductase N-terminal domain-like"/>
    <property type="match status" value="2"/>
</dbReference>
<feature type="domain" description="Nitrite/sulphite reductase 4Fe-4S" evidence="9">
    <location>
        <begin position="198"/>
        <end position="354"/>
    </location>
</feature>
<dbReference type="InterPro" id="IPR005117">
    <property type="entry name" value="NiRdtase/SiRdtase_haem-b_fer"/>
</dbReference>
<dbReference type="GO" id="GO:0051539">
    <property type="term" value="F:4 iron, 4 sulfur cluster binding"/>
    <property type="evidence" value="ECO:0007669"/>
    <property type="project" value="UniProtKB-KW"/>
</dbReference>
<keyword evidence="5" id="KW-0560">Oxidoreductase</keyword>
<evidence type="ECO:0000256" key="5">
    <source>
        <dbReference type="ARBA" id="ARBA00023002"/>
    </source>
</evidence>
<dbReference type="OrthoDB" id="9803707at2"/>
<comment type="caution">
    <text evidence="11">The sequence shown here is derived from an EMBL/GenBank/DDBJ whole genome shotgun (WGS) entry which is preliminary data.</text>
</comment>
<dbReference type="NCBIfam" id="TIGR02435">
    <property type="entry name" value="CobG"/>
    <property type="match status" value="1"/>
</dbReference>
<evidence type="ECO:0000256" key="7">
    <source>
        <dbReference type="ARBA" id="ARBA00023014"/>
    </source>
</evidence>
<evidence type="ECO:0000259" key="10">
    <source>
        <dbReference type="Pfam" id="PF03460"/>
    </source>
</evidence>
<dbReference type="PROSITE" id="PS00365">
    <property type="entry name" value="NIR_SIR"/>
    <property type="match status" value="1"/>
</dbReference>
<dbReference type="InterPro" id="IPR051329">
    <property type="entry name" value="NIR_SIR_4Fe-4S"/>
</dbReference>
<dbReference type="InterPro" id="IPR045854">
    <property type="entry name" value="NO2/SO3_Rdtase_4Fe4S_sf"/>
</dbReference>
<evidence type="ECO:0000256" key="1">
    <source>
        <dbReference type="ARBA" id="ARBA00010429"/>
    </source>
</evidence>
<keyword evidence="6" id="KW-0408">Iron</keyword>
<reference evidence="12" key="1">
    <citation type="submission" date="2017-06" db="EMBL/GenBank/DDBJ databases">
        <title>Genome analysis of Fimbriiglobus ruber SP5, the first member of the order Planctomycetales with confirmed chitinolytic capability.</title>
        <authorList>
            <person name="Ravin N.V."/>
            <person name="Rakitin A.L."/>
            <person name="Ivanova A.A."/>
            <person name="Beletsky A.V."/>
            <person name="Kulichevskaya I.S."/>
            <person name="Mardanov A.V."/>
            <person name="Dedysh S.N."/>
        </authorList>
    </citation>
    <scope>NUCLEOTIDE SEQUENCE [LARGE SCALE GENOMIC DNA]</scope>
    <source>
        <strain evidence="12">SP5</strain>
    </source>
</reference>